<dbReference type="Proteomes" id="UP000276133">
    <property type="component" value="Unassembled WGS sequence"/>
</dbReference>
<organism evidence="1 2">
    <name type="scientific">Brachionus plicatilis</name>
    <name type="common">Marine rotifer</name>
    <name type="synonym">Brachionus muelleri</name>
    <dbReference type="NCBI Taxonomy" id="10195"/>
    <lineage>
        <taxon>Eukaryota</taxon>
        <taxon>Metazoa</taxon>
        <taxon>Spiralia</taxon>
        <taxon>Gnathifera</taxon>
        <taxon>Rotifera</taxon>
        <taxon>Eurotatoria</taxon>
        <taxon>Monogononta</taxon>
        <taxon>Pseudotrocha</taxon>
        <taxon>Ploima</taxon>
        <taxon>Brachionidae</taxon>
        <taxon>Brachionus</taxon>
    </lineage>
</organism>
<comment type="caution">
    <text evidence="1">The sequence shown here is derived from an EMBL/GenBank/DDBJ whole genome shotgun (WGS) entry which is preliminary data.</text>
</comment>
<evidence type="ECO:0000313" key="2">
    <source>
        <dbReference type="Proteomes" id="UP000276133"/>
    </source>
</evidence>
<gene>
    <name evidence="1" type="ORF">BpHYR1_046963</name>
</gene>
<dbReference type="EMBL" id="REGN01001578">
    <property type="protein sequence ID" value="RNA33768.1"/>
    <property type="molecule type" value="Genomic_DNA"/>
</dbReference>
<protein>
    <submittedName>
        <fullName evidence="1">Uncharacterized protein</fullName>
    </submittedName>
</protein>
<keyword evidence="2" id="KW-1185">Reference proteome</keyword>
<accession>A0A3M7SDX0</accession>
<proteinExistence type="predicted"/>
<sequence length="100" mass="11845">MEKRWEAIKRLISIDSVEKRMCEELFYSLINEMSGEFMNKNILKKNIHVYSLLTLYVKNFFKHSPVFDFYSRTHLLNYARSSQIKSLMMHDAGGNLTGVF</sequence>
<reference evidence="1 2" key="1">
    <citation type="journal article" date="2018" name="Sci. Rep.">
        <title>Genomic signatures of local adaptation to the degree of environmental predictability in rotifers.</title>
        <authorList>
            <person name="Franch-Gras L."/>
            <person name="Hahn C."/>
            <person name="Garcia-Roger E.M."/>
            <person name="Carmona M.J."/>
            <person name="Serra M."/>
            <person name="Gomez A."/>
        </authorList>
    </citation>
    <scope>NUCLEOTIDE SEQUENCE [LARGE SCALE GENOMIC DNA]</scope>
    <source>
        <strain evidence="1">HYR1</strain>
    </source>
</reference>
<evidence type="ECO:0000313" key="1">
    <source>
        <dbReference type="EMBL" id="RNA33768.1"/>
    </source>
</evidence>
<name>A0A3M7SDX0_BRAPC</name>
<dbReference type="AlphaFoldDB" id="A0A3M7SDX0"/>